<dbReference type="Proteomes" id="UP000228596">
    <property type="component" value="Unassembled WGS sequence"/>
</dbReference>
<dbReference type="Pfam" id="PF16656">
    <property type="entry name" value="Pur_ac_phosph_N"/>
    <property type="match status" value="1"/>
</dbReference>
<feature type="non-terminal residue" evidence="2">
    <location>
        <position position="1"/>
    </location>
</feature>
<dbReference type="SMART" id="SM00060">
    <property type="entry name" value="FN3"/>
    <property type="match status" value="6"/>
</dbReference>
<dbReference type="PROSITE" id="PS50853">
    <property type="entry name" value="FN3"/>
    <property type="match status" value="3"/>
</dbReference>
<protein>
    <recommendedName>
        <fullName evidence="1">Fibronectin type-III domain-containing protein</fullName>
    </recommendedName>
</protein>
<dbReference type="SUPFAM" id="SSF49265">
    <property type="entry name" value="Fibronectin type III"/>
    <property type="match status" value="3"/>
</dbReference>
<feature type="domain" description="Fibronectin type-III" evidence="1">
    <location>
        <begin position="143"/>
        <end position="242"/>
    </location>
</feature>
<feature type="domain" description="Fibronectin type-III" evidence="1">
    <location>
        <begin position="245"/>
        <end position="340"/>
    </location>
</feature>
<dbReference type="InterPro" id="IPR036116">
    <property type="entry name" value="FN3_sf"/>
</dbReference>
<sequence>LSYQTGENIFLVRSVDNAGNTSASVQTTYYYSNSAPTKPTDIAVDPPGPTDTNAFSLSWTAPAVAEGEPPVTNYGYSINAWPTANNITWTGSDATTLGPDAFATQQGENTFYIVAKNSAGSYALDAANVGSVVFYCQTIAPPIPINVSLIDSSNRALNNYMLTLQWRAGTGQDSSTFDHYLVERSTDGTNYSSLATTASTAYIDASGLNNTTKYYYRVKAVDNAGSTSAASGVVSRTPTGKYTTPPTILSGPTASAKATSLSISWVTNRSSSSAVRFGSSENSFTRSQIDPSDITEHSITIVGLDPGTLYYYQVQSLDEYRDYSSDSAWSSTYTETTLAAPGLSDVDISNITLTFADVTWETTTAASGTLDYGTSISYGNSVEQESGITTQHTAKLEGLSHSTTYHFKISGTDIDGNTITSDDYVFDTLPIPKISQVGYQPDNSSASPSVEITWRTNVPTTSTVEYVPKGGDFTYESSKSDLVTDHKAIITDLSNNTEYSVTIFGSDQFSNVTDKYEFILQTPLDARPPKISNVIVESSNLNSPNNNEKAQIAVSWKTDESATSIVEYGEGITGTDYTKRTNLDTMFTNSHLVIISDLAPSKTYHLRVVSQDQAGNSVTSSDNAVVSGQVNKSILDIIIKIFNNVFGWMEKLI</sequence>
<dbReference type="CDD" id="cd00063">
    <property type="entry name" value="FN3"/>
    <property type="match status" value="2"/>
</dbReference>
<dbReference type="GO" id="GO:0046872">
    <property type="term" value="F:metal ion binding"/>
    <property type="evidence" value="ECO:0007669"/>
    <property type="project" value="InterPro"/>
</dbReference>
<dbReference type="Gene3D" id="2.60.40.10">
    <property type="entry name" value="Immunoglobulins"/>
    <property type="match status" value="3"/>
</dbReference>
<gene>
    <name evidence="2" type="ORF">COT77_02165</name>
</gene>
<dbReference type="Gene3D" id="2.60.40.380">
    <property type="entry name" value="Purple acid phosphatase-like, N-terminal"/>
    <property type="match status" value="1"/>
</dbReference>
<dbReference type="AlphaFoldDB" id="A0A2M6WX18"/>
<name>A0A2M6WX18_9BACT</name>
<dbReference type="InterPro" id="IPR015914">
    <property type="entry name" value="PAPs_N"/>
</dbReference>
<comment type="caution">
    <text evidence="2">The sequence shown here is derived from an EMBL/GenBank/DDBJ whole genome shotgun (WGS) entry which is preliminary data.</text>
</comment>
<proteinExistence type="predicted"/>
<evidence type="ECO:0000259" key="1">
    <source>
        <dbReference type="PROSITE" id="PS50853"/>
    </source>
</evidence>
<accession>A0A2M6WX18</accession>
<evidence type="ECO:0000313" key="3">
    <source>
        <dbReference type="Proteomes" id="UP000228596"/>
    </source>
</evidence>
<reference evidence="3" key="1">
    <citation type="submission" date="2017-09" db="EMBL/GenBank/DDBJ databases">
        <title>Depth-based differentiation of microbial function through sediment-hosted aquifers and enrichment of novel symbionts in the deep terrestrial subsurface.</title>
        <authorList>
            <person name="Probst A.J."/>
            <person name="Ladd B."/>
            <person name="Jarett J.K."/>
            <person name="Geller-Mcgrath D.E."/>
            <person name="Sieber C.M.K."/>
            <person name="Emerson J.B."/>
            <person name="Anantharaman K."/>
            <person name="Thomas B.C."/>
            <person name="Malmstrom R."/>
            <person name="Stieglmeier M."/>
            <person name="Klingl A."/>
            <person name="Woyke T."/>
            <person name="Ryan C.M."/>
            <person name="Banfield J.F."/>
        </authorList>
    </citation>
    <scope>NUCLEOTIDE SEQUENCE [LARGE SCALE GENOMIC DNA]</scope>
</reference>
<organism evidence="2 3">
    <name type="scientific">Candidatus Berkelbacteria bacterium CG10_big_fil_rev_8_21_14_0_10_41_12</name>
    <dbReference type="NCBI Taxonomy" id="1974513"/>
    <lineage>
        <taxon>Bacteria</taxon>
        <taxon>Candidatus Berkelbacteria</taxon>
    </lineage>
</organism>
<feature type="domain" description="Fibronectin type-III" evidence="1">
    <location>
        <begin position="342"/>
        <end position="431"/>
    </location>
</feature>
<dbReference type="EMBL" id="PEZV01000020">
    <property type="protein sequence ID" value="PIT97317.1"/>
    <property type="molecule type" value="Genomic_DNA"/>
</dbReference>
<dbReference type="InterPro" id="IPR003961">
    <property type="entry name" value="FN3_dom"/>
</dbReference>
<evidence type="ECO:0000313" key="2">
    <source>
        <dbReference type="EMBL" id="PIT97317.1"/>
    </source>
</evidence>
<dbReference type="GO" id="GO:0003993">
    <property type="term" value="F:acid phosphatase activity"/>
    <property type="evidence" value="ECO:0007669"/>
    <property type="project" value="InterPro"/>
</dbReference>
<dbReference type="InterPro" id="IPR013783">
    <property type="entry name" value="Ig-like_fold"/>
</dbReference>